<evidence type="ECO:0000256" key="17">
    <source>
        <dbReference type="SAM" id="MobiDB-lite"/>
    </source>
</evidence>
<evidence type="ECO:0000256" key="8">
    <source>
        <dbReference type="ARBA" id="ARBA00022741"/>
    </source>
</evidence>
<comment type="subcellular location">
    <subcellularLocation>
        <location evidence="1">Cell membrane</location>
        <topology evidence="1">Peripheral membrane protein</topology>
    </subcellularLocation>
    <subcellularLocation>
        <location evidence="2">Cytoplasm</location>
    </subcellularLocation>
</comment>
<feature type="domain" description="Protein kinase" evidence="18">
    <location>
        <begin position="289"/>
        <end position="549"/>
    </location>
</feature>
<keyword evidence="6" id="KW-0597">Phosphoprotein</keyword>
<dbReference type="InterPro" id="IPR011009">
    <property type="entry name" value="Kinase-like_dom_sf"/>
</dbReference>
<feature type="non-terminal residue" evidence="20">
    <location>
        <position position="1"/>
    </location>
</feature>
<dbReference type="PROSITE" id="PS50011">
    <property type="entry name" value="PROTEIN_KINASE_DOM"/>
    <property type="match status" value="1"/>
</dbReference>
<feature type="domain" description="FERM" evidence="19">
    <location>
        <begin position="1"/>
        <end position="232"/>
    </location>
</feature>
<dbReference type="SUPFAM" id="SSF68993">
    <property type="entry name" value="FAT domain of focal adhesion kinase"/>
    <property type="match status" value="1"/>
</dbReference>
<dbReference type="InterPro" id="IPR017441">
    <property type="entry name" value="Protein_kinase_ATP_BS"/>
</dbReference>
<dbReference type="PROSITE" id="PS50057">
    <property type="entry name" value="FERM_3"/>
    <property type="match status" value="1"/>
</dbReference>
<dbReference type="InterPro" id="IPR019748">
    <property type="entry name" value="FERM_central"/>
</dbReference>
<dbReference type="GO" id="GO:0005925">
    <property type="term" value="C:focal adhesion"/>
    <property type="evidence" value="ECO:0007669"/>
    <property type="project" value="InterPro"/>
</dbReference>
<evidence type="ECO:0000256" key="12">
    <source>
        <dbReference type="ARBA" id="ARBA00023136"/>
    </source>
</evidence>
<keyword evidence="5" id="KW-0963">Cytoplasm</keyword>
<keyword evidence="7" id="KW-0808">Transferase</keyword>
<dbReference type="InterPro" id="IPR001245">
    <property type="entry name" value="Ser-Thr/Tyr_kinase_cat_dom"/>
</dbReference>
<evidence type="ECO:0000313" key="20">
    <source>
        <dbReference type="EMBL" id="RWS23404.1"/>
    </source>
</evidence>
<dbReference type="PRINTS" id="PR00109">
    <property type="entry name" value="TYRKINASE"/>
</dbReference>
<comment type="caution">
    <text evidence="20">The sequence shown here is derived from an EMBL/GenBank/DDBJ whole genome shotgun (WGS) entry which is preliminary data.</text>
</comment>
<dbReference type="SUPFAM" id="SSF56112">
    <property type="entry name" value="Protein kinase-like (PK-like)"/>
    <property type="match status" value="1"/>
</dbReference>
<proteinExistence type="inferred from homology"/>
<evidence type="ECO:0000259" key="19">
    <source>
        <dbReference type="PROSITE" id="PS50057"/>
    </source>
</evidence>
<dbReference type="InterPro" id="IPR011993">
    <property type="entry name" value="PH-like_dom_sf"/>
</dbReference>
<evidence type="ECO:0000256" key="4">
    <source>
        <dbReference type="ARBA" id="ARBA00022475"/>
    </source>
</evidence>
<keyword evidence="11" id="KW-0727">SH2 domain</keyword>
<evidence type="ECO:0000256" key="5">
    <source>
        <dbReference type="ARBA" id="ARBA00022490"/>
    </source>
</evidence>
<dbReference type="PROSITE" id="PS00107">
    <property type="entry name" value="PROTEIN_KINASE_ATP"/>
    <property type="match status" value="1"/>
</dbReference>
<keyword evidence="12" id="KW-0472">Membrane</keyword>
<dbReference type="Gene3D" id="3.30.200.20">
    <property type="entry name" value="Phosphorylase Kinase, domain 1"/>
    <property type="match status" value="1"/>
</dbReference>
<dbReference type="Proteomes" id="UP000288716">
    <property type="component" value="Unassembled WGS sequence"/>
</dbReference>
<dbReference type="GO" id="GO:0008284">
    <property type="term" value="P:positive regulation of cell population proliferation"/>
    <property type="evidence" value="ECO:0007669"/>
    <property type="project" value="UniProtKB-ARBA"/>
</dbReference>
<dbReference type="InterPro" id="IPR000299">
    <property type="entry name" value="FERM_domain"/>
</dbReference>
<keyword evidence="9 20" id="KW-0418">Kinase</keyword>
<dbReference type="InterPro" id="IPR014352">
    <property type="entry name" value="FERM/acyl-CoA-bd_prot_sf"/>
</dbReference>
<dbReference type="SUPFAM" id="SSF50729">
    <property type="entry name" value="PH domain-like"/>
    <property type="match status" value="1"/>
</dbReference>
<keyword evidence="8 16" id="KW-0547">Nucleotide-binding</keyword>
<feature type="binding site" evidence="16">
    <location>
        <position position="323"/>
    </location>
    <ligand>
        <name>ATP</name>
        <dbReference type="ChEBI" id="CHEBI:30616"/>
    </ligand>
</feature>
<evidence type="ECO:0000256" key="7">
    <source>
        <dbReference type="ARBA" id="ARBA00022679"/>
    </source>
</evidence>
<feature type="region of interest" description="Disordered" evidence="17">
    <location>
        <begin position="560"/>
        <end position="592"/>
    </location>
</feature>
<comment type="similarity">
    <text evidence="15">Belongs to the protein kinase superfamily. Tyr protein kinase family. Fes/fps subfamily.</text>
</comment>
<evidence type="ECO:0000256" key="11">
    <source>
        <dbReference type="ARBA" id="ARBA00022999"/>
    </source>
</evidence>
<evidence type="ECO:0000256" key="1">
    <source>
        <dbReference type="ARBA" id="ARBA00004202"/>
    </source>
</evidence>
<dbReference type="VEuPathDB" id="VectorBase:LDEU008636"/>
<dbReference type="EC" id="2.7.10.2" evidence="3"/>
<feature type="non-terminal residue" evidence="20">
    <location>
        <position position="850"/>
    </location>
</feature>
<dbReference type="InterPro" id="IPR035963">
    <property type="entry name" value="FERM_2"/>
</dbReference>
<evidence type="ECO:0000256" key="13">
    <source>
        <dbReference type="ARBA" id="ARBA00023137"/>
    </source>
</evidence>
<dbReference type="GO" id="GO:0005524">
    <property type="term" value="F:ATP binding"/>
    <property type="evidence" value="ECO:0007669"/>
    <property type="project" value="UniProtKB-UniRule"/>
</dbReference>
<dbReference type="Pfam" id="PF21477">
    <property type="entry name" value="FERM_C_FAK1"/>
    <property type="match status" value="1"/>
</dbReference>
<keyword evidence="21" id="KW-1185">Reference proteome</keyword>
<dbReference type="PANTHER" id="PTHR46221:SF9">
    <property type="entry name" value="NON-SPECIFIC PROTEIN-TYROSINE KINASE"/>
    <property type="match status" value="1"/>
</dbReference>
<feature type="region of interest" description="Disordered" evidence="17">
    <location>
        <begin position="696"/>
        <end position="721"/>
    </location>
</feature>
<dbReference type="GO" id="GO:0007172">
    <property type="term" value="P:signal complex assembly"/>
    <property type="evidence" value="ECO:0007669"/>
    <property type="project" value="InterPro"/>
</dbReference>
<dbReference type="CDD" id="cd13190">
    <property type="entry name" value="FERM_C_FAK1"/>
    <property type="match status" value="1"/>
</dbReference>
<dbReference type="OrthoDB" id="9976756at2759"/>
<dbReference type="PANTHER" id="PTHR46221">
    <property type="entry name" value="FERM AND PDZ DOMAIN-CONTAINING PROTEIN FAMILY MEMBER"/>
    <property type="match status" value="1"/>
</dbReference>
<evidence type="ECO:0000256" key="10">
    <source>
        <dbReference type="ARBA" id="ARBA00022840"/>
    </source>
</evidence>
<name>A0A443S7D9_9ACAR</name>
<dbReference type="InterPro" id="IPR041784">
    <property type="entry name" value="FAK1/PYK2_FERM_C"/>
</dbReference>
<dbReference type="PROSITE" id="PS00109">
    <property type="entry name" value="PROTEIN_KINASE_TYR"/>
    <property type="match status" value="1"/>
</dbReference>
<dbReference type="InterPro" id="IPR008266">
    <property type="entry name" value="Tyr_kinase_AS"/>
</dbReference>
<dbReference type="SMART" id="SM00219">
    <property type="entry name" value="TyrKc"/>
    <property type="match status" value="1"/>
</dbReference>
<evidence type="ECO:0000256" key="16">
    <source>
        <dbReference type="PROSITE-ProRule" id="PRU10141"/>
    </source>
</evidence>
<evidence type="ECO:0000256" key="15">
    <source>
        <dbReference type="ARBA" id="ARBA00061333"/>
    </source>
</evidence>
<feature type="compositionally biased region" description="Low complexity" evidence="17">
    <location>
        <begin position="708"/>
        <end position="721"/>
    </location>
</feature>
<keyword evidence="10 16" id="KW-0067">ATP-binding</keyword>
<accession>A0A443S7D9</accession>
<feature type="compositionally biased region" description="Basic and acidic residues" evidence="17">
    <location>
        <begin position="560"/>
        <end position="582"/>
    </location>
</feature>
<reference evidence="20 21" key="1">
    <citation type="journal article" date="2018" name="Gigascience">
        <title>Genomes of trombidid mites reveal novel predicted allergens and laterally-transferred genes associated with secondary metabolism.</title>
        <authorList>
            <person name="Dong X."/>
            <person name="Chaisiri K."/>
            <person name="Xia D."/>
            <person name="Armstrong S.D."/>
            <person name="Fang Y."/>
            <person name="Donnelly M.J."/>
            <person name="Kadowaki T."/>
            <person name="McGarry J.W."/>
            <person name="Darby A.C."/>
            <person name="Makepeace B.L."/>
        </authorList>
    </citation>
    <scope>NUCLEOTIDE SEQUENCE [LARGE SCALE GENOMIC DNA]</scope>
    <source>
        <strain evidence="20">UoL-UT</strain>
    </source>
</reference>
<dbReference type="InterPro" id="IPR020635">
    <property type="entry name" value="Tyr_kinase_cat_dom"/>
</dbReference>
<dbReference type="Pfam" id="PF00373">
    <property type="entry name" value="FERM_M"/>
    <property type="match status" value="1"/>
</dbReference>
<dbReference type="STRING" id="299467.A0A443S7D9"/>
<evidence type="ECO:0000313" key="21">
    <source>
        <dbReference type="Proteomes" id="UP000288716"/>
    </source>
</evidence>
<evidence type="ECO:0000256" key="2">
    <source>
        <dbReference type="ARBA" id="ARBA00004496"/>
    </source>
</evidence>
<dbReference type="Gene3D" id="1.20.120.330">
    <property type="entry name" value="Nucleotidyltransferases domain 2"/>
    <property type="match status" value="1"/>
</dbReference>
<dbReference type="FunFam" id="3.30.200.20:FF:000194">
    <property type="entry name" value="protein-tyrosine kinase 2-beta isoform X1"/>
    <property type="match status" value="1"/>
</dbReference>
<dbReference type="Gene3D" id="1.20.80.10">
    <property type="match status" value="1"/>
</dbReference>
<evidence type="ECO:0000256" key="14">
    <source>
        <dbReference type="ARBA" id="ARBA00051245"/>
    </source>
</evidence>
<dbReference type="GO" id="GO:0004715">
    <property type="term" value="F:non-membrane spanning protein tyrosine kinase activity"/>
    <property type="evidence" value="ECO:0007669"/>
    <property type="project" value="UniProtKB-EC"/>
</dbReference>
<evidence type="ECO:0000256" key="9">
    <source>
        <dbReference type="ARBA" id="ARBA00022777"/>
    </source>
</evidence>
<dbReference type="InterPro" id="IPR000719">
    <property type="entry name" value="Prot_kinase_dom"/>
</dbReference>
<dbReference type="AlphaFoldDB" id="A0A443S7D9"/>
<evidence type="ECO:0000256" key="6">
    <source>
        <dbReference type="ARBA" id="ARBA00022553"/>
    </source>
</evidence>
<dbReference type="Pfam" id="PF03623">
    <property type="entry name" value="Focal_AT"/>
    <property type="match status" value="1"/>
</dbReference>
<comment type="catalytic activity">
    <reaction evidence="14">
        <text>L-tyrosyl-[protein] + ATP = O-phospho-L-tyrosyl-[protein] + ADP + H(+)</text>
        <dbReference type="Rhea" id="RHEA:10596"/>
        <dbReference type="Rhea" id="RHEA-COMP:10136"/>
        <dbReference type="Rhea" id="RHEA-COMP:20101"/>
        <dbReference type="ChEBI" id="CHEBI:15378"/>
        <dbReference type="ChEBI" id="CHEBI:30616"/>
        <dbReference type="ChEBI" id="CHEBI:46858"/>
        <dbReference type="ChEBI" id="CHEBI:61978"/>
        <dbReference type="ChEBI" id="CHEBI:456216"/>
        <dbReference type="EC" id="2.7.10.2"/>
    </reaction>
</comment>
<organism evidence="20 21">
    <name type="scientific">Leptotrombidium deliense</name>
    <dbReference type="NCBI Taxonomy" id="299467"/>
    <lineage>
        <taxon>Eukaryota</taxon>
        <taxon>Metazoa</taxon>
        <taxon>Ecdysozoa</taxon>
        <taxon>Arthropoda</taxon>
        <taxon>Chelicerata</taxon>
        <taxon>Arachnida</taxon>
        <taxon>Acari</taxon>
        <taxon>Acariformes</taxon>
        <taxon>Trombidiformes</taxon>
        <taxon>Prostigmata</taxon>
        <taxon>Anystina</taxon>
        <taxon>Parasitengona</taxon>
        <taxon>Trombiculoidea</taxon>
        <taxon>Trombiculidae</taxon>
        <taxon>Leptotrombidium</taxon>
    </lineage>
</organism>
<dbReference type="CDD" id="cd14473">
    <property type="entry name" value="FERM_B-lobe"/>
    <property type="match status" value="1"/>
</dbReference>
<evidence type="ECO:0000259" key="18">
    <source>
        <dbReference type="PROSITE" id="PS50011"/>
    </source>
</evidence>
<dbReference type="Pfam" id="PF07714">
    <property type="entry name" value="PK_Tyr_Ser-Thr"/>
    <property type="match status" value="1"/>
</dbReference>
<dbReference type="InterPro" id="IPR005189">
    <property type="entry name" value="Focal_adhesion_kin_target_dom"/>
</dbReference>
<dbReference type="InterPro" id="IPR049385">
    <property type="entry name" value="FAK1-like_FERM_C"/>
</dbReference>
<sequence length="850" mass="95948">VKNDYLTLKSNVELETAIQLCCLEIRRYFKDISHFALDKKSNFECLDKEIGLHKFLPSTVLSSVKRKVLRKAIQSQFRKVSLLGEIECMLRFIDLLQSLLKFKEESFKCALGTGWSIPVTLVIGCDVGISYVTDPTGPPTQMAHFQHVESIQTVFCESTGDNNSNHNTALSTSSSGCSIASSISSNKTNKCMLHLRIAGAPELLSITCETASVAENIADLIDGYCRLTQCRKASFWLRRETREAMINRLSSNHNNIVLEREKDYAEIVEEDGDYSTPSAKDYELCRKRLSLDAIIGEGQFGDVYRGSYRQTEDSLSALPVAIKTCKSDNEKNMGEKFLEEAFIMQQFDHPNIIKLIGVCSESPIWIVMELAKFGEMRSFLQANKNRLELTSLILYAYQISTALSYLESKQFVHRDIAARNVLVSSIDCVKLADFGLSRYIMDQCYYKASKGKLPVKWMAPESINFRRFTAASDVWMYAICVWEILMLGVKPFQGVKNNDVIYKIENGERLPFPPNCPPRLYSLMSQCWLYEPTKRPTFSAIKQIVKEILDEEISQALDLNKNKDRRTDSISKESRRNSDDPPPKPFRCLSDKSNISSPAIPQIAPSTYIVAPSAQVLAKILAENPDAVPPGWTYYPNSSPSNTLTTRLQTDIENEKENSVERERKQLELKLQQQQKESEEDSLWLQKEEKEMFSAIKSRHSCSDESSEPLSPTSSSSSVNVNTHGKLITESNEEYSDLSPSGSSQCPSLPTQHENRCDKVYQCTTDVVYSVRQLLLGVQECRVSDYVDLVKNVGLELRGLLSSVDELIPSLPHSSHREVEMVHKVLSKDMASLIHAMKNAEKYSKTTVEA</sequence>
<dbReference type="GO" id="GO:0005886">
    <property type="term" value="C:plasma membrane"/>
    <property type="evidence" value="ECO:0007669"/>
    <property type="project" value="UniProtKB-SubCell"/>
</dbReference>
<evidence type="ECO:0000256" key="3">
    <source>
        <dbReference type="ARBA" id="ARBA00011903"/>
    </source>
</evidence>
<dbReference type="GO" id="GO:0005737">
    <property type="term" value="C:cytoplasm"/>
    <property type="evidence" value="ECO:0007669"/>
    <property type="project" value="UniProtKB-SubCell"/>
</dbReference>
<keyword evidence="13" id="KW-0829">Tyrosine-protein kinase</keyword>
<gene>
    <name evidence="20" type="ORF">B4U80_04385</name>
</gene>
<dbReference type="FunFam" id="1.10.510.10:FF:000039">
    <property type="entry name" value="Focal adhesion kinase, isoform D"/>
    <property type="match status" value="1"/>
</dbReference>
<protein>
    <recommendedName>
        <fullName evidence="3">non-specific protein-tyrosine kinase</fullName>
        <ecNumber evidence="3">2.7.10.2</ecNumber>
    </recommendedName>
</protein>
<keyword evidence="4" id="KW-1003">Cell membrane</keyword>
<dbReference type="SUPFAM" id="SSF47031">
    <property type="entry name" value="Second domain of FERM"/>
    <property type="match status" value="1"/>
</dbReference>
<dbReference type="Gene3D" id="1.10.510.10">
    <property type="entry name" value="Transferase(Phosphotransferase) domain 1"/>
    <property type="match status" value="1"/>
</dbReference>
<dbReference type="InterPro" id="IPR036137">
    <property type="entry name" value="Focal_adhe_kin_target_dom_sf"/>
</dbReference>
<dbReference type="Gene3D" id="2.30.29.30">
    <property type="entry name" value="Pleckstrin-homology domain (PH domain)/Phosphotyrosine-binding domain (PTB)"/>
    <property type="match status" value="1"/>
</dbReference>
<dbReference type="EMBL" id="NCKV01006505">
    <property type="protein sequence ID" value="RWS23404.1"/>
    <property type="molecule type" value="Genomic_DNA"/>
</dbReference>